<reference evidence="8" key="3">
    <citation type="submission" date="2021-06" db="EMBL/GenBank/DDBJ databases">
        <title>Chromosome-level genome assembly for S. haematobium.</title>
        <authorList>
            <person name="Stroehlein A.J."/>
        </authorList>
    </citation>
    <scope>NUCLEOTIDE SEQUENCE</scope>
</reference>
<dbReference type="InterPro" id="IPR010844">
    <property type="entry name" value="Occludin_ELL"/>
</dbReference>
<feature type="region of interest" description="Disordered" evidence="7">
    <location>
        <begin position="114"/>
        <end position="174"/>
    </location>
</feature>
<keyword evidence="8" id="KW-0251">Elongation factor</keyword>
<dbReference type="RefSeq" id="XP_035587172.1">
    <property type="nucleotide sequence ID" value="XM_035732484.2"/>
</dbReference>
<keyword evidence="9" id="KW-1185">Reference proteome</keyword>
<dbReference type="InterPro" id="IPR036390">
    <property type="entry name" value="WH_DNA-bd_sf"/>
</dbReference>
<keyword evidence="5" id="KW-0539">Nucleus</keyword>
<feature type="compositionally biased region" description="Polar residues" evidence="7">
    <location>
        <begin position="413"/>
        <end position="439"/>
    </location>
</feature>
<dbReference type="GO" id="GO:0008023">
    <property type="term" value="C:transcription elongation factor complex"/>
    <property type="evidence" value="ECO:0007669"/>
    <property type="project" value="InterPro"/>
</dbReference>
<comment type="similarity">
    <text evidence="2 6">Belongs to the ELL/occludin family.</text>
</comment>
<feature type="region of interest" description="Disordered" evidence="7">
    <location>
        <begin position="411"/>
        <end position="505"/>
    </location>
</feature>
<evidence type="ECO:0000313" key="8">
    <source>
        <dbReference type="EMBL" id="KAH9583674.1"/>
    </source>
</evidence>
<comment type="caution">
    <text evidence="8">The sequence shown here is derived from an EMBL/GenBank/DDBJ whole genome shotgun (WGS) entry which is preliminary data.</text>
</comment>
<dbReference type="EMBL" id="AMPZ03000005">
    <property type="protein sequence ID" value="KAH9583674.1"/>
    <property type="molecule type" value="Genomic_DNA"/>
</dbReference>
<reference evidence="8" key="2">
    <citation type="journal article" date="2019" name="Gigascience">
        <title>High-quality Schistosoma haematobium genome achieved by single-molecule and long-range sequencing.</title>
        <authorList>
            <person name="Stroehlein A.J."/>
            <person name="Korhonen P.K."/>
            <person name="Chong T.M."/>
            <person name="Lim Y.L."/>
            <person name="Chan K.G."/>
            <person name="Webster B."/>
            <person name="Rollinson D."/>
            <person name="Brindley P.J."/>
            <person name="Gasser R.B."/>
            <person name="Young N.D."/>
        </authorList>
    </citation>
    <scope>NUCLEOTIDE SEQUENCE</scope>
</reference>
<accession>A0A6A5DG89</accession>
<dbReference type="Pfam" id="PF07303">
    <property type="entry name" value="Occludin_ELL"/>
    <property type="match status" value="1"/>
</dbReference>
<evidence type="ECO:0000313" key="9">
    <source>
        <dbReference type="Proteomes" id="UP000471633"/>
    </source>
</evidence>
<name>A0A6A5DG89_SCHHA</name>
<feature type="region of interest" description="Disordered" evidence="7">
    <location>
        <begin position="284"/>
        <end position="332"/>
    </location>
</feature>
<dbReference type="KEGG" id="shx:MS3_00008009"/>
<protein>
    <submittedName>
        <fullName evidence="8">Elongation factor, RNA polymerase II, variant 2</fullName>
    </submittedName>
</protein>
<evidence type="ECO:0000256" key="6">
    <source>
        <dbReference type="PROSITE-ProRule" id="PRU01324"/>
    </source>
</evidence>
<feature type="compositionally biased region" description="Polar residues" evidence="7">
    <location>
        <begin position="450"/>
        <end position="481"/>
    </location>
</feature>
<feature type="compositionally biased region" description="Low complexity" evidence="7">
    <location>
        <begin position="777"/>
        <end position="815"/>
    </location>
</feature>
<organism evidence="8 9">
    <name type="scientific">Schistosoma haematobium</name>
    <name type="common">Blood fluke</name>
    <dbReference type="NCBI Taxonomy" id="6185"/>
    <lineage>
        <taxon>Eukaryota</taxon>
        <taxon>Metazoa</taxon>
        <taxon>Spiralia</taxon>
        <taxon>Lophotrochozoa</taxon>
        <taxon>Platyhelminthes</taxon>
        <taxon>Trematoda</taxon>
        <taxon>Digenea</taxon>
        <taxon>Strigeidida</taxon>
        <taxon>Schistosomatoidea</taxon>
        <taxon>Schistosomatidae</taxon>
        <taxon>Schistosoma</taxon>
    </lineage>
</organism>
<dbReference type="InterPro" id="IPR031176">
    <property type="entry name" value="ELL/occludin"/>
</dbReference>
<dbReference type="CTD" id="24589007"/>
<dbReference type="GeneID" id="24589007"/>
<keyword evidence="4" id="KW-0804">Transcription</keyword>
<feature type="compositionally biased region" description="Polar residues" evidence="7">
    <location>
        <begin position="286"/>
        <end position="295"/>
    </location>
</feature>
<dbReference type="GO" id="GO:0003746">
    <property type="term" value="F:translation elongation factor activity"/>
    <property type="evidence" value="ECO:0007669"/>
    <property type="project" value="UniProtKB-KW"/>
</dbReference>
<evidence type="ECO:0000256" key="1">
    <source>
        <dbReference type="ARBA" id="ARBA00004123"/>
    </source>
</evidence>
<keyword evidence="3" id="KW-0805">Transcription regulation</keyword>
<dbReference type="GO" id="GO:0006368">
    <property type="term" value="P:transcription elongation by RNA polymerase II"/>
    <property type="evidence" value="ECO:0007669"/>
    <property type="project" value="InterPro"/>
</dbReference>
<dbReference type="Proteomes" id="UP000471633">
    <property type="component" value="Unassembled WGS sequence"/>
</dbReference>
<feature type="compositionally biased region" description="Polar residues" evidence="7">
    <location>
        <begin position="305"/>
        <end position="317"/>
    </location>
</feature>
<evidence type="ECO:0000256" key="4">
    <source>
        <dbReference type="ARBA" id="ARBA00023163"/>
    </source>
</evidence>
<dbReference type="InterPro" id="IPR042065">
    <property type="entry name" value="E3_ELL-like"/>
</dbReference>
<feature type="region of interest" description="Disordered" evidence="7">
    <location>
        <begin position="745"/>
        <end position="815"/>
    </location>
</feature>
<dbReference type="PANTHER" id="PTHR23288">
    <property type="entry name" value="OCCLUDIN AND RNA POLYMERASE II ELONGATION FACTOR ELL"/>
    <property type="match status" value="1"/>
</dbReference>
<dbReference type="SUPFAM" id="SSF144292">
    <property type="entry name" value="occludin/ELL-like"/>
    <property type="match status" value="1"/>
</dbReference>
<dbReference type="InterPro" id="IPR019464">
    <property type="entry name" value="ELL_N"/>
</dbReference>
<feature type="region of interest" description="Disordered" evidence="7">
    <location>
        <begin position="520"/>
        <end position="547"/>
    </location>
</feature>
<feature type="compositionally biased region" description="Basic and acidic residues" evidence="7">
    <location>
        <begin position="114"/>
        <end position="138"/>
    </location>
</feature>
<keyword evidence="8" id="KW-0648">Protein biosynthesis</keyword>
<sequence>MSLRCLKDSSFVFDDASYNDLELVHFRLTDSALKHIEQLASSSGNHKFSITFSGSEGSFIVPVGKSSSRFTFSTSSLTSTHDESFNCLRTKGVSTHCLGRMVSRITVNAKEDSFSAAKERMTQLEDENKKSQTKEIKSAKSMASRTAASQSTHKQGNQGVNLKGKGNEISPQNIDFPNVANRVQSQNPVGCGPSPPLSNPDVLARSLRERIIHILALRPYQRPELLLRLSRDGLSHIQKDQISDILSSVGRVGRQSAYYLIPSVVSELDENWPGYTGAERKRIISLKTSQQSQTPPKSPTDRSRTASPDNSSTPSDDQFTRRPTRANAPSAPHALSKKIAALDMLCAGVSDVEVAARLGVFRGLLDQWRANESELREKFRRLNANTNSAPSTQISGFNQHSQVYDKSVGVRHQNPTMSTANDVVGSQRSTSTNPGNTISPHKRAKLDVPNTPSSSADQQTDLTYSTSDKTVSRSSIMHSFPNQNNDDHNNQTNTISPPLHDNPHTLDTYSRSNQPCTYNIAGGSEGESAEHTPFSNSSTGSSGYGGSNNGLTASSGVVNSSINIDNRREGLIGSTSRCHLTMSVHSECLSSRLKAEDQLSNGNTTNTPAYGITEQALSQSIVGTDGFHVGDLSSKLAEIDRLYPEISTSEQASMYLAEFECTYPTYLRMYHSFSDIWKTVSNLRSQLLEATRTEGFDSATTTHLANQLDKFIRRSRSQKYRDDEIQLTLMVHKLRLLKQRLAVSQHNNNGGRHRDRILPVTTSDDVTGDRIDRLPRSNNNNNIKSISMKSSSSKVSSMPNNNIAQSSNNNENKNSSRLINNCYRQLLTDSNDYSSLLPCNQV</sequence>
<comment type="subcellular location">
    <subcellularLocation>
        <location evidence="1">Nucleus</location>
    </subcellularLocation>
</comment>
<dbReference type="AlphaFoldDB" id="A0A6A5DG89"/>
<reference evidence="8" key="1">
    <citation type="journal article" date="2012" name="Nat. Genet.">
        <title>Whole-genome sequence of Schistosoma haematobium.</title>
        <authorList>
            <person name="Young N.D."/>
            <person name="Jex A.R."/>
            <person name="Li B."/>
            <person name="Liu S."/>
            <person name="Yang L."/>
            <person name="Xiong Z."/>
            <person name="Li Y."/>
            <person name="Cantacessi C."/>
            <person name="Hall R.S."/>
            <person name="Xu X."/>
            <person name="Chen F."/>
            <person name="Wu X."/>
            <person name="Zerlotini A."/>
            <person name="Oliveira G."/>
            <person name="Hofmann A."/>
            <person name="Zhang G."/>
            <person name="Fang X."/>
            <person name="Kang Y."/>
            <person name="Campbell B.E."/>
            <person name="Loukas A."/>
            <person name="Ranganathan S."/>
            <person name="Rollinson D."/>
            <person name="Rinaldi G."/>
            <person name="Brindley P.J."/>
            <person name="Yang H."/>
            <person name="Wang J."/>
            <person name="Wang J."/>
            <person name="Gasser R.B."/>
        </authorList>
    </citation>
    <scope>NUCLEOTIDE SEQUENCE</scope>
</reference>
<proteinExistence type="inferred from homology"/>
<evidence type="ECO:0000256" key="2">
    <source>
        <dbReference type="ARBA" id="ARBA00009171"/>
    </source>
</evidence>
<evidence type="ECO:0000256" key="5">
    <source>
        <dbReference type="ARBA" id="ARBA00023242"/>
    </source>
</evidence>
<dbReference type="GO" id="GO:0042795">
    <property type="term" value="P:snRNA transcription by RNA polymerase II"/>
    <property type="evidence" value="ECO:0007669"/>
    <property type="project" value="TreeGrafter"/>
</dbReference>
<dbReference type="GO" id="GO:0000987">
    <property type="term" value="F:cis-regulatory region sequence-specific DNA binding"/>
    <property type="evidence" value="ECO:0007669"/>
    <property type="project" value="TreeGrafter"/>
</dbReference>
<evidence type="ECO:0000256" key="7">
    <source>
        <dbReference type="SAM" id="MobiDB-lite"/>
    </source>
</evidence>
<evidence type="ECO:0000256" key="3">
    <source>
        <dbReference type="ARBA" id="ARBA00023015"/>
    </source>
</evidence>
<dbReference type="Gene3D" id="1.10.10.2670">
    <property type="entry name" value="E3 ubiquitin-protein ligase"/>
    <property type="match status" value="1"/>
</dbReference>
<dbReference type="SUPFAM" id="SSF46785">
    <property type="entry name" value="Winged helix' DNA-binding domain"/>
    <property type="match status" value="1"/>
</dbReference>
<reference evidence="8" key="4">
    <citation type="journal article" date="2022" name="PLoS Pathog.">
        <title>Chromosome-level genome of Schistosoma haematobium underpins genome-wide explorations of molecular variation.</title>
        <authorList>
            <person name="Stroehlein A.J."/>
            <person name="Korhonen P.K."/>
            <person name="Lee V.V."/>
            <person name="Ralph S.A."/>
            <person name="Mentink-Kane M."/>
            <person name="You H."/>
            <person name="McManus D.P."/>
            <person name="Tchuente L.T."/>
            <person name="Stothard J.R."/>
            <person name="Kaur P."/>
            <person name="Dudchenko O."/>
            <person name="Aiden E.L."/>
            <person name="Yang B."/>
            <person name="Yang H."/>
            <person name="Emery A.M."/>
            <person name="Webster B.L."/>
            <person name="Brindley P.J."/>
            <person name="Rollinson D."/>
            <person name="Chang B.C.H."/>
            <person name="Gasser R.B."/>
            <person name="Young N.D."/>
        </authorList>
    </citation>
    <scope>NUCLEOTIDE SEQUENCE</scope>
</reference>
<gene>
    <name evidence="8" type="primary">ELL2_1</name>
    <name evidence="8" type="ORF">MS3_00008009</name>
</gene>
<dbReference type="PANTHER" id="PTHR23288:SF17">
    <property type="entry name" value="RNA POLYMERASE II ELONGATION FACTOR ELL"/>
    <property type="match status" value="1"/>
</dbReference>
<dbReference type="PROSITE" id="PS51980">
    <property type="entry name" value="OCEL"/>
    <property type="match status" value="1"/>
</dbReference>
<dbReference type="GO" id="GO:0032968">
    <property type="term" value="P:positive regulation of transcription elongation by RNA polymerase II"/>
    <property type="evidence" value="ECO:0007669"/>
    <property type="project" value="TreeGrafter"/>
</dbReference>
<dbReference type="Pfam" id="PF10390">
    <property type="entry name" value="ELL"/>
    <property type="match status" value="1"/>
</dbReference>
<dbReference type="OrthoDB" id="6284217at2759"/>
<feature type="compositionally biased region" description="Polar residues" evidence="7">
    <location>
        <begin position="141"/>
        <end position="160"/>
    </location>
</feature>